<dbReference type="EMBL" id="ML769385">
    <property type="protein sequence ID" value="KAE9410340.1"/>
    <property type="molecule type" value="Genomic_DNA"/>
</dbReference>
<reference evidence="1" key="1">
    <citation type="journal article" date="2019" name="Environ. Microbiol.">
        <title>Fungal ecological strategies reflected in gene transcription - a case study of two litter decomposers.</title>
        <authorList>
            <person name="Barbi F."/>
            <person name="Kohler A."/>
            <person name="Barry K."/>
            <person name="Baskaran P."/>
            <person name="Daum C."/>
            <person name="Fauchery L."/>
            <person name="Ihrmark K."/>
            <person name="Kuo A."/>
            <person name="LaButti K."/>
            <person name="Lipzen A."/>
            <person name="Morin E."/>
            <person name="Grigoriev I.V."/>
            <person name="Henrissat B."/>
            <person name="Lindahl B."/>
            <person name="Martin F."/>
        </authorList>
    </citation>
    <scope>NUCLEOTIDE SEQUENCE</scope>
    <source>
        <strain evidence="1">JB14</strain>
    </source>
</reference>
<organism evidence="1 2">
    <name type="scientific">Gymnopus androsaceus JB14</name>
    <dbReference type="NCBI Taxonomy" id="1447944"/>
    <lineage>
        <taxon>Eukaryota</taxon>
        <taxon>Fungi</taxon>
        <taxon>Dikarya</taxon>
        <taxon>Basidiomycota</taxon>
        <taxon>Agaricomycotina</taxon>
        <taxon>Agaricomycetes</taxon>
        <taxon>Agaricomycetidae</taxon>
        <taxon>Agaricales</taxon>
        <taxon>Marasmiineae</taxon>
        <taxon>Omphalotaceae</taxon>
        <taxon>Gymnopus</taxon>
    </lineage>
</organism>
<sequence length="72" mass="7929">MCLKALSGCPQTISIANATQFIAELQDIYVQARFLVFSQGSQHLRLLKLAKNAHIIPTSSMFTANAVPWPNL</sequence>
<accession>A0A6A4IK86</accession>
<proteinExistence type="predicted"/>
<dbReference type="AlphaFoldDB" id="A0A6A4IK86"/>
<name>A0A6A4IK86_9AGAR</name>
<keyword evidence="2" id="KW-1185">Reference proteome</keyword>
<evidence type="ECO:0000313" key="2">
    <source>
        <dbReference type="Proteomes" id="UP000799118"/>
    </source>
</evidence>
<dbReference type="Proteomes" id="UP000799118">
    <property type="component" value="Unassembled WGS sequence"/>
</dbReference>
<protein>
    <submittedName>
        <fullName evidence="1">Uncharacterized protein</fullName>
    </submittedName>
</protein>
<gene>
    <name evidence="1" type="ORF">BT96DRAFT_372124</name>
</gene>
<evidence type="ECO:0000313" key="1">
    <source>
        <dbReference type="EMBL" id="KAE9410340.1"/>
    </source>
</evidence>